<evidence type="ECO:0000313" key="1">
    <source>
        <dbReference type="EMBL" id="KAA1101172.1"/>
    </source>
</evidence>
<evidence type="ECO:0000313" key="2">
    <source>
        <dbReference type="EMBL" id="KAA1101176.1"/>
    </source>
</evidence>
<dbReference type="OrthoDB" id="2495083at2759"/>
<protein>
    <submittedName>
        <fullName evidence="1">Uncharacterized protein</fullName>
    </submittedName>
</protein>
<evidence type="ECO:0000313" key="3">
    <source>
        <dbReference type="Proteomes" id="UP000324748"/>
    </source>
</evidence>
<name>A0A5B0PK72_PUCGR</name>
<dbReference type="AlphaFoldDB" id="A0A5B0PK72"/>
<keyword evidence="3" id="KW-1185">Reference proteome</keyword>
<reference evidence="1 3" key="1">
    <citation type="submission" date="2019-05" db="EMBL/GenBank/DDBJ databases">
        <title>Emergence of the Ug99 lineage of the wheat stem rust pathogen through somatic hybridization.</title>
        <authorList>
            <person name="Li F."/>
            <person name="Upadhyaya N.M."/>
            <person name="Sperschneider J."/>
            <person name="Matny O."/>
            <person name="Nguyen-Phuc H."/>
            <person name="Mago R."/>
            <person name="Raley C."/>
            <person name="Miller M.E."/>
            <person name="Silverstein K.A.T."/>
            <person name="Henningsen E."/>
            <person name="Hirsch C.D."/>
            <person name="Visser B."/>
            <person name="Pretorius Z.A."/>
            <person name="Steffenson B.J."/>
            <person name="Schwessinger B."/>
            <person name="Dodds P.N."/>
            <person name="Figueroa M."/>
        </authorList>
    </citation>
    <scope>NUCLEOTIDE SEQUENCE [LARGE SCALE GENOMIC DNA]</scope>
    <source>
        <strain evidence="1">21-0</strain>
    </source>
</reference>
<gene>
    <name evidence="1" type="ORF">PGT21_009828</name>
    <name evidence="2" type="ORF">PGT21_009930</name>
</gene>
<proteinExistence type="predicted"/>
<accession>A0A5B0PK72</accession>
<dbReference type="EMBL" id="VSWC01000053">
    <property type="protein sequence ID" value="KAA1101172.1"/>
    <property type="molecule type" value="Genomic_DNA"/>
</dbReference>
<sequence length="105" mass="12842">MLPPPINPTSVIQIAALWNWHRQQQRLDEQIYIRAERVAFVRPVRWEPWNDDRLPEVRFMEYFRLSRADFAWLCDELRGALEQDPLRRGVKRHEYGIRVWKAKRS</sequence>
<dbReference type="OMA" id="DHIPAFW"/>
<dbReference type="EMBL" id="VSWC01000053">
    <property type="protein sequence ID" value="KAA1101176.1"/>
    <property type="molecule type" value="Genomic_DNA"/>
</dbReference>
<dbReference type="Proteomes" id="UP000324748">
    <property type="component" value="Unassembled WGS sequence"/>
</dbReference>
<comment type="caution">
    <text evidence="1">The sequence shown here is derived from an EMBL/GenBank/DDBJ whole genome shotgun (WGS) entry which is preliminary data.</text>
</comment>
<organism evidence="1 3">
    <name type="scientific">Puccinia graminis f. sp. tritici</name>
    <dbReference type="NCBI Taxonomy" id="56615"/>
    <lineage>
        <taxon>Eukaryota</taxon>
        <taxon>Fungi</taxon>
        <taxon>Dikarya</taxon>
        <taxon>Basidiomycota</taxon>
        <taxon>Pucciniomycotina</taxon>
        <taxon>Pucciniomycetes</taxon>
        <taxon>Pucciniales</taxon>
        <taxon>Pucciniaceae</taxon>
        <taxon>Puccinia</taxon>
    </lineage>
</organism>